<dbReference type="KEGG" id="tpep:A0127_02475"/>
<protein>
    <submittedName>
        <fullName evidence="3">Phosphoesterase</fullName>
    </submittedName>
</protein>
<dbReference type="RefSeq" id="WP_054841217.1">
    <property type="nucleotide sequence ID" value="NZ_CP014750.1"/>
</dbReference>
<accession>A0A142CTL1</accession>
<evidence type="ECO:0000256" key="1">
    <source>
        <dbReference type="SAM" id="Phobius"/>
    </source>
</evidence>
<dbReference type="SUPFAM" id="SSF48317">
    <property type="entry name" value="Acid phosphatase/Vanadium-dependent haloperoxidase"/>
    <property type="match status" value="1"/>
</dbReference>
<dbReference type="GeneID" id="27139375"/>
<dbReference type="InterPro" id="IPR000326">
    <property type="entry name" value="PAP2/HPO"/>
</dbReference>
<feature type="transmembrane region" description="Helical" evidence="1">
    <location>
        <begin position="21"/>
        <end position="41"/>
    </location>
</feature>
<dbReference type="GO" id="GO:0016020">
    <property type="term" value="C:membrane"/>
    <property type="evidence" value="ECO:0007669"/>
    <property type="project" value="UniProtKB-SubCell"/>
</dbReference>
<keyword evidence="1" id="KW-1133">Transmembrane helix</keyword>
<dbReference type="CDD" id="cd01610">
    <property type="entry name" value="PAP2_like"/>
    <property type="match status" value="1"/>
</dbReference>
<feature type="transmembrane region" description="Helical" evidence="1">
    <location>
        <begin position="155"/>
        <end position="173"/>
    </location>
</feature>
<keyword evidence="4" id="KW-1185">Reference proteome</keyword>
<keyword evidence="1" id="KW-0812">Transmembrane</keyword>
<sequence>MREQLYEGVKSRVTKDILVRLNAFLLSYFGWMFFSILYIYIGRWSIDVTEQFLKLPFTSRDFVLAVLNTTKSIPPVYHLLNAVYYLGFAGSIAFMVLYVLIYLKDFQTSDELLARYFIAYAVAGAIYLMFHIYAPHYVYNIPGYDTDSLFTRQEFVLPSLHNTFAAIHIITIWKYRKRLGGKALLAINTLIPFATVFLIHHWIYDVLTGFLLAWAISSLTNGWIAKIPETLYQLEIKSLSAVTILNFLLAAFLLLFALDPQKWILLLRALLSQP</sequence>
<evidence type="ECO:0000313" key="4">
    <source>
        <dbReference type="Proteomes" id="UP000073604"/>
    </source>
</evidence>
<dbReference type="EMBL" id="CP014750">
    <property type="protein sequence ID" value="AMQ18113.1"/>
    <property type="molecule type" value="Genomic_DNA"/>
</dbReference>
<dbReference type="InterPro" id="IPR036938">
    <property type="entry name" value="PAP2/HPO_sf"/>
</dbReference>
<dbReference type="STRING" id="53952.A0127_02475"/>
<name>A0A142CTL1_9EURY</name>
<feature type="domain" description="Phosphatidic acid phosphatase type 2/haloperoxidase" evidence="2">
    <location>
        <begin position="116"/>
        <end position="225"/>
    </location>
</feature>
<feature type="transmembrane region" description="Helical" evidence="1">
    <location>
        <begin position="185"/>
        <end position="203"/>
    </location>
</feature>
<feature type="transmembrane region" description="Helical" evidence="1">
    <location>
        <begin position="209"/>
        <end position="227"/>
    </location>
</feature>
<proteinExistence type="predicted"/>
<dbReference type="Proteomes" id="UP000073604">
    <property type="component" value="Chromosome"/>
</dbReference>
<feature type="transmembrane region" description="Helical" evidence="1">
    <location>
        <begin position="82"/>
        <end position="101"/>
    </location>
</feature>
<evidence type="ECO:0000259" key="2">
    <source>
        <dbReference type="Pfam" id="PF01569"/>
    </source>
</evidence>
<reference evidence="4" key="1">
    <citation type="submission" date="2016-03" db="EMBL/GenBank/DDBJ databases">
        <authorList>
            <person name="Oger P.M."/>
        </authorList>
    </citation>
    <scope>NUCLEOTIDE SEQUENCE [LARGE SCALE GENOMIC DNA]</scope>
    <source>
        <strain evidence="4">OG-1</strain>
    </source>
</reference>
<dbReference type="Pfam" id="PF01569">
    <property type="entry name" value="PAP2"/>
    <property type="match status" value="1"/>
</dbReference>
<dbReference type="AlphaFoldDB" id="A0A142CTL1"/>
<feature type="transmembrane region" description="Helical" evidence="1">
    <location>
        <begin position="113"/>
        <end position="135"/>
    </location>
</feature>
<evidence type="ECO:0000313" key="3">
    <source>
        <dbReference type="EMBL" id="AMQ18113.1"/>
    </source>
</evidence>
<keyword evidence="1" id="KW-0472">Membrane</keyword>
<feature type="transmembrane region" description="Helical" evidence="1">
    <location>
        <begin position="239"/>
        <end position="258"/>
    </location>
</feature>
<organism evidence="3 4">
    <name type="scientific">Thermococcus peptonophilus</name>
    <dbReference type="NCBI Taxonomy" id="53952"/>
    <lineage>
        <taxon>Archaea</taxon>
        <taxon>Methanobacteriati</taxon>
        <taxon>Methanobacteriota</taxon>
        <taxon>Thermococci</taxon>
        <taxon>Thermococcales</taxon>
        <taxon>Thermococcaceae</taxon>
        <taxon>Thermococcus</taxon>
    </lineage>
</organism>
<gene>
    <name evidence="3" type="ORF">A0127_02475</name>
</gene>